<keyword evidence="1" id="KW-0812">Transmembrane</keyword>
<evidence type="ECO:0000256" key="1">
    <source>
        <dbReference type="SAM" id="Phobius"/>
    </source>
</evidence>
<proteinExistence type="predicted"/>
<organism evidence="2 3">
    <name type="scientific">Platanthera zijinensis</name>
    <dbReference type="NCBI Taxonomy" id="2320716"/>
    <lineage>
        <taxon>Eukaryota</taxon>
        <taxon>Viridiplantae</taxon>
        <taxon>Streptophyta</taxon>
        <taxon>Embryophyta</taxon>
        <taxon>Tracheophyta</taxon>
        <taxon>Spermatophyta</taxon>
        <taxon>Magnoliopsida</taxon>
        <taxon>Liliopsida</taxon>
        <taxon>Asparagales</taxon>
        <taxon>Orchidaceae</taxon>
        <taxon>Orchidoideae</taxon>
        <taxon>Orchideae</taxon>
        <taxon>Orchidinae</taxon>
        <taxon>Platanthera</taxon>
    </lineage>
</organism>
<sequence>MGVDLFFQVWRVGAKLAVVAALIGGGAASVAIFSSDDLSTAFKICTVVPVRLLRDAFTAATIALVLRTILNKSTPLQFELVLKLEEGKMCVRNPQVTLFPVKNSL</sequence>
<evidence type="ECO:0000313" key="2">
    <source>
        <dbReference type="EMBL" id="KAK8928856.1"/>
    </source>
</evidence>
<comment type="caution">
    <text evidence="2">The sequence shown here is derived from an EMBL/GenBank/DDBJ whole genome shotgun (WGS) entry which is preliminary data.</text>
</comment>
<gene>
    <name evidence="2" type="ORF">KSP39_PZI017473</name>
</gene>
<protein>
    <submittedName>
        <fullName evidence="2">Uncharacterized protein</fullName>
    </submittedName>
</protein>
<reference evidence="2 3" key="1">
    <citation type="journal article" date="2022" name="Nat. Plants">
        <title>Genomes of leafy and leafless Platanthera orchids illuminate the evolution of mycoheterotrophy.</title>
        <authorList>
            <person name="Li M.H."/>
            <person name="Liu K.W."/>
            <person name="Li Z."/>
            <person name="Lu H.C."/>
            <person name="Ye Q.L."/>
            <person name="Zhang D."/>
            <person name="Wang J.Y."/>
            <person name="Li Y.F."/>
            <person name="Zhong Z.M."/>
            <person name="Liu X."/>
            <person name="Yu X."/>
            <person name="Liu D.K."/>
            <person name="Tu X.D."/>
            <person name="Liu B."/>
            <person name="Hao Y."/>
            <person name="Liao X.Y."/>
            <person name="Jiang Y.T."/>
            <person name="Sun W.H."/>
            <person name="Chen J."/>
            <person name="Chen Y.Q."/>
            <person name="Ai Y."/>
            <person name="Zhai J.W."/>
            <person name="Wu S.S."/>
            <person name="Zhou Z."/>
            <person name="Hsiao Y.Y."/>
            <person name="Wu W.L."/>
            <person name="Chen Y.Y."/>
            <person name="Lin Y.F."/>
            <person name="Hsu J.L."/>
            <person name="Li C.Y."/>
            <person name="Wang Z.W."/>
            <person name="Zhao X."/>
            <person name="Zhong W.Y."/>
            <person name="Ma X.K."/>
            <person name="Ma L."/>
            <person name="Huang J."/>
            <person name="Chen G.Z."/>
            <person name="Huang M.Z."/>
            <person name="Huang L."/>
            <person name="Peng D.H."/>
            <person name="Luo Y.B."/>
            <person name="Zou S.Q."/>
            <person name="Chen S.P."/>
            <person name="Lan S."/>
            <person name="Tsai W.C."/>
            <person name="Van de Peer Y."/>
            <person name="Liu Z.J."/>
        </authorList>
    </citation>
    <scope>NUCLEOTIDE SEQUENCE [LARGE SCALE GENOMIC DNA]</scope>
    <source>
        <strain evidence="2">Lor287</strain>
    </source>
</reference>
<dbReference type="EMBL" id="JBBWWQ010000015">
    <property type="protein sequence ID" value="KAK8928856.1"/>
    <property type="molecule type" value="Genomic_DNA"/>
</dbReference>
<accession>A0AAP0FZY1</accession>
<keyword evidence="3" id="KW-1185">Reference proteome</keyword>
<name>A0AAP0FZY1_9ASPA</name>
<keyword evidence="1" id="KW-1133">Transmembrane helix</keyword>
<evidence type="ECO:0000313" key="3">
    <source>
        <dbReference type="Proteomes" id="UP001418222"/>
    </source>
</evidence>
<feature type="transmembrane region" description="Helical" evidence="1">
    <location>
        <begin position="12"/>
        <end position="32"/>
    </location>
</feature>
<dbReference type="Proteomes" id="UP001418222">
    <property type="component" value="Unassembled WGS sequence"/>
</dbReference>
<dbReference type="AlphaFoldDB" id="A0AAP0FZY1"/>
<keyword evidence="1" id="KW-0472">Membrane</keyword>